<dbReference type="InterPro" id="IPR006829">
    <property type="entry name" value="LXG_dom"/>
</dbReference>
<evidence type="ECO:0000256" key="1">
    <source>
        <dbReference type="ARBA" id="ARBA00034117"/>
    </source>
</evidence>
<dbReference type="AlphaFoldDB" id="A0ABC8D9E3"/>
<dbReference type="PANTHER" id="PTHR34976">
    <property type="entry name" value="RIBONUCLEASE YQCG-RELATED"/>
    <property type="match status" value="1"/>
</dbReference>
<gene>
    <name evidence="3" type="ORF">BVDSYZ_10405</name>
</gene>
<dbReference type="RefSeq" id="WP_062623378.1">
    <property type="nucleotide sequence ID" value="NZ_CP015443.1"/>
</dbReference>
<name>A0ABC8D9E3_BACVE</name>
<evidence type="ECO:0000313" key="3">
    <source>
        <dbReference type="EMBL" id="AWX72413.1"/>
    </source>
</evidence>
<organism evidence="3 4">
    <name type="scientific">Bacillus velezensis</name>
    <dbReference type="NCBI Taxonomy" id="492670"/>
    <lineage>
        <taxon>Bacteria</taxon>
        <taxon>Bacillati</taxon>
        <taxon>Bacillota</taxon>
        <taxon>Bacilli</taxon>
        <taxon>Bacillales</taxon>
        <taxon>Bacillaceae</taxon>
        <taxon>Bacillus</taxon>
        <taxon>Bacillus amyloliquefaciens group</taxon>
    </lineage>
</organism>
<proteinExistence type="inferred from homology"/>
<dbReference type="EMBL" id="CP030150">
    <property type="protein sequence ID" value="AWX72413.1"/>
    <property type="molecule type" value="Genomic_DNA"/>
</dbReference>
<evidence type="ECO:0000313" key="4">
    <source>
        <dbReference type="Proteomes" id="UP000250069"/>
    </source>
</evidence>
<sequence>MKVFEAASFISAAEKRAKQYDQIREQFINLRKAFQGMADLDDSEFSGKGADNIKAFFQDHAGVTDSWLDLIDMKIAFLNSISGKVVDAGLGDSFVEESFLEHELIHAKNQSQAIMQEQRNEMKGLLDEISDIIHLEVFSTEDVDQKLNSADKKRDETIHKLGKLDHDLTKEYAETEANEHFIQADFQQLQNATGKGKNATPLHYNAKAYRESDIHKKKGEIARHSDTYLTFKKEEAKEREIKDLKKKLADGVTDPDEYLEIAKKIGYENLEPSQQQYVIQLEQAKQLEEAGEVTWDILKGAGVGLYDVGKDTVTGLWDFITDPGETLSALENAVLHPVKTYDAVSAAIEESYQKDMVNGDAYSRSRWVTYAIGSAAVAVVGTKGAGAVNKADAAGKVINKAGQAGKKIKDVKLPELLPYNSKYDLALSGDVPYNVVDSQNLKNELLTNAKKIPDGTRKPFTGQEINLPWLNKEKYGAFEVKGKVKAKGKVKDISRRVYTMKDIDMNQKTEFGVTNLQLMKNGNAPYAKDGTQINLHHLIQEEPGPMLEIPNSLHTKYSDVIHKLKTDGESFRNDKVLKAQYESFRKRYWKWRAKQFENEN</sequence>
<dbReference type="InterPro" id="IPR051768">
    <property type="entry name" value="Bact_secretion_toxin"/>
</dbReference>
<dbReference type="Pfam" id="PF14411">
    <property type="entry name" value="LHH"/>
    <property type="match status" value="1"/>
</dbReference>
<dbReference type="InterPro" id="IPR026834">
    <property type="entry name" value="LHH"/>
</dbReference>
<dbReference type="PROSITE" id="PS51756">
    <property type="entry name" value="LXG"/>
    <property type="match status" value="1"/>
</dbReference>
<dbReference type="PANTHER" id="PTHR34976:SF2">
    <property type="entry name" value="TYPE VII SECRETION SYSTEM PROTEIN ESSD"/>
    <property type="match status" value="1"/>
</dbReference>
<reference evidence="3 4" key="1">
    <citation type="submission" date="2018-06" db="EMBL/GenBank/DDBJ databases">
        <title>Complete Genome Sequence of Bacillus velezensis DSYZ, a Plant Growth-Promoting Rhizobacterium with Antifungal Activity.</title>
        <authorList>
            <person name="Du B."/>
            <person name="Ding Y."/>
            <person name="Liu K."/>
            <person name="Yao L."/>
            <person name="Wang C."/>
            <person name="Li H."/>
            <person name="Liu H."/>
        </authorList>
    </citation>
    <scope>NUCLEOTIDE SEQUENCE [LARGE SCALE GENOMIC DNA]</scope>
    <source>
        <strain evidence="3 4">DSYZ</strain>
    </source>
</reference>
<evidence type="ECO:0000259" key="2">
    <source>
        <dbReference type="PROSITE" id="PS51756"/>
    </source>
</evidence>
<comment type="similarity">
    <text evidence="1">In the N-terminal section; belongs to the LXG family.</text>
</comment>
<feature type="domain" description="LXG" evidence="2">
    <location>
        <begin position="1"/>
        <end position="235"/>
    </location>
</feature>
<protein>
    <recommendedName>
        <fullName evidence="2">LXG domain-containing protein</fullName>
    </recommendedName>
</protein>
<accession>A0ABC8D9E3</accession>
<dbReference type="Proteomes" id="UP000250069">
    <property type="component" value="Chromosome"/>
</dbReference>
<dbReference type="Pfam" id="PF04740">
    <property type="entry name" value="LXG"/>
    <property type="match status" value="1"/>
</dbReference>